<dbReference type="GO" id="GO:0004540">
    <property type="term" value="F:RNA nuclease activity"/>
    <property type="evidence" value="ECO:0007669"/>
    <property type="project" value="InterPro"/>
</dbReference>
<dbReference type="Proteomes" id="UP000830729">
    <property type="component" value="Chromosome"/>
</dbReference>
<name>A0A8U0HWY4_9EURY</name>
<keyword evidence="3" id="KW-0540">Nuclease</keyword>
<gene>
    <name evidence="6" type="ORF">M0R89_03960</name>
</gene>
<dbReference type="PANTHER" id="PTHR33397">
    <property type="entry name" value="UPF0331 PROTEIN YUTE"/>
    <property type="match status" value="1"/>
</dbReference>
<protein>
    <submittedName>
        <fullName evidence="6">DUF86 domain-containing protein</fullName>
    </submittedName>
</protein>
<dbReference type="NCBIfam" id="NF047751">
    <property type="entry name" value="HepT_toxin"/>
    <property type="match status" value="1"/>
</dbReference>
<evidence type="ECO:0000256" key="3">
    <source>
        <dbReference type="ARBA" id="ARBA00022722"/>
    </source>
</evidence>
<evidence type="ECO:0000313" key="7">
    <source>
        <dbReference type="Proteomes" id="UP000830729"/>
    </source>
</evidence>
<dbReference type="Pfam" id="PF01934">
    <property type="entry name" value="HepT-like"/>
    <property type="match status" value="1"/>
</dbReference>
<reference evidence="6 7" key="1">
    <citation type="submission" date="2022-04" db="EMBL/GenBank/DDBJ databases">
        <title>Diverse halophilic archaea isolated from saline environments.</title>
        <authorList>
            <person name="Cui H.-L."/>
        </authorList>
    </citation>
    <scope>NUCLEOTIDE SEQUENCE [LARGE SCALE GENOMIC DNA]</scope>
    <source>
        <strain evidence="6 7">XZYJT49</strain>
    </source>
</reference>
<evidence type="ECO:0000313" key="6">
    <source>
        <dbReference type="EMBL" id="UPV75231.1"/>
    </source>
</evidence>
<dbReference type="RefSeq" id="WP_248651274.1">
    <property type="nucleotide sequence ID" value="NZ_CP096659.1"/>
</dbReference>
<evidence type="ECO:0000256" key="4">
    <source>
        <dbReference type="ARBA" id="ARBA00022801"/>
    </source>
</evidence>
<dbReference type="GO" id="GO:0016787">
    <property type="term" value="F:hydrolase activity"/>
    <property type="evidence" value="ECO:0007669"/>
    <property type="project" value="UniProtKB-KW"/>
</dbReference>
<dbReference type="AlphaFoldDB" id="A0A8U0HWY4"/>
<dbReference type="InterPro" id="IPR037038">
    <property type="entry name" value="HepT-like_sf"/>
</dbReference>
<keyword evidence="2" id="KW-1277">Toxin-antitoxin system</keyword>
<sequence length="138" mass="16064">MVNEDVFVDKLRHINQYIKDLEQMRGLSKAEYVDDMVTQRAVERTLMNLIQACIDLAQHVRSTEDLSPSGTAKQEIQALGEADIISNETQAKLEEAVGFRNILAHRYGDVNHDVVYDVLHDDLEWFNRFQQELARWFQ</sequence>
<dbReference type="GeneID" id="72184325"/>
<keyword evidence="4" id="KW-0378">Hydrolase</keyword>
<dbReference type="GO" id="GO:0110001">
    <property type="term" value="C:toxin-antitoxin complex"/>
    <property type="evidence" value="ECO:0007669"/>
    <property type="project" value="InterPro"/>
</dbReference>
<keyword evidence="1" id="KW-0597">Phosphoprotein</keyword>
<comment type="similarity">
    <text evidence="5">Belongs to the HepT RNase toxin family.</text>
</comment>
<dbReference type="PANTHER" id="PTHR33397:SF5">
    <property type="entry name" value="RNASE YUTE-RELATED"/>
    <property type="match status" value="1"/>
</dbReference>
<evidence type="ECO:0000256" key="5">
    <source>
        <dbReference type="ARBA" id="ARBA00024207"/>
    </source>
</evidence>
<dbReference type="KEGG" id="halx:M0R89_03960"/>
<dbReference type="InterPro" id="IPR052379">
    <property type="entry name" value="Type_VII_TA_RNase"/>
</dbReference>
<dbReference type="EMBL" id="CP096659">
    <property type="protein sequence ID" value="UPV75231.1"/>
    <property type="molecule type" value="Genomic_DNA"/>
</dbReference>
<dbReference type="Gene3D" id="1.20.120.580">
    <property type="entry name" value="bsu32300-like"/>
    <property type="match status" value="1"/>
</dbReference>
<organism evidence="6 7">
    <name type="scientific">Halorussus limi</name>
    <dbReference type="NCBI Taxonomy" id="2938695"/>
    <lineage>
        <taxon>Archaea</taxon>
        <taxon>Methanobacteriati</taxon>
        <taxon>Methanobacteriota</taxon>
        <taxon>Stenosarchaea group</taxon>
        <taxon>Halobacteria</taxon>
        <taxon>Halobacteriales</taxon>
        <taxon>Haladaptataceae</taxon>
        <taxon>Halorussus</taxon>
    </lineage>
</organism>
<evidence type="ECO:0000256" key="1">
    <source>
        <dbReference type="ARBA" id="ARBA00022553"/>
    </source>
</evidence>
<evidence type="ECO:0000256" key="2">
    <source>
        <dbReference type="ARBA" id="ARBA00022649"/>
    </source>
</evidence>
<dbReference type="InterPro" id="IPR008201">
    <property type="entry name" value="HepT-like"/>
</dbReference>
<keyword evidence="7" id="KW-1185">Reference proteome</keyword>
<accession>A0A8U0HWY4</accession>
<proteinExistence type="inferred from homology"/>